<keyword evidence="3" id="KW-1185">Reference proteome</keyword>
<dbReference type="Proteomes" id="UP000186817">
    <property type="component" value="Unassembled WGS sequence"/>
</dbReference>
<evidence type="ECO:0000256" key="1">
    <source>
        <dbReference type="SAM" id="MobiDB-lite"/>
    </source>
</evidence>
<comment type="caution">
    <text evidence="2">The sequence shown here is derived from an EMBL/GenBank/DDBJ whole genome shotgun (WGS) entry which is preliminary data.</text>
</comment>
<name>A0A1Q9EC95_SYMMI</name>
<accession>A0A1Q9EC95</accession>
<feature type="region of interest" description="Disordered" evidence="1">
    <location>
        <begin position="236"/>
        <end position="272"/>
    </location>
</feature>
<gene>
    <name evidence="2" type="ORF">AK812_SmicGene11766</name>
</gene>
<dbReference type="AlphaFoldDB" id="A0A1Q9EC95"/>
<organism evidence="2 3">
    <name type="scientific">Symbiodinium microadriaticum</name>
    <name type="common">Dinoflagellate</name>
    <name type="synonym">Zooxanthella microadriatica</name>
    <dbReference type="NCBI Taxonomy" id="2951"/>
    <lineage>
        <taxon>Eukaryota</taxon>
        <taxon>Sar</taxon>
        <taxon>Alveolata</taxon>
        <taxon>Dinophyceae</taxon>
        <taxon>Suessiales</taxon>
        <taxon>Symbiodiniaceae</taxon>
        <taxon>Symbiodinium</taxon>
    </lineage>
</organism>
<evidence type="ECO:0000313" key="2">
    <source>
        <dbReference type="EMBL" id="OLQ05032.1"/>
    </source>
</evidence>
<evidence type="ECO:0000313" key="3">
    <source>
        <dbReference type="Proteomes" id="UP000186817"/>
    </source>
</evidence>
<dbReference type="EMBL" id="LSRX01000195">
    <property type="protein sequence ID" value="OLQ05032.1"/>
    <property type="molecule type" value="Genomic_DNA"/>
</dbReference>
<dbReference type="OrthoDB" id="438166at2759"/>
<feature type="compositionally biased region" description="Low complexity" evidence="1">
    <location>
        <begin position="239"/>
        <end position="251"/>
    </location>
</feature>
<feature type="region of interest" description="Disordered" evidence="1">
    <location>
        <begin position="63"/>
        <end position="108"/>
    </location>
</feature>
<protein>
    <submittedName>
        <fullName evidence="2">Uncharacterized protein</fullName>
    </submittedName>
</protein>
<reference evidence="2 3" key="1">
    <citation type="submission" date="2016-02" db="EMBL/GenBank/DDBJ databases">
        <title>Genome analysis of coral dinoflagellate symbionts highlights evolutionary adaptations to a symbiotic lifestyle.</title>
        <authorList>
            <person name="Aranda M."/>
            <person name="Li Y."/>
            <person name="Liew Y.J."/>
            <person name="Baumgarten S."/>
            <person name="Simakov O."/>
            <person name="Wilson M."/>
            <person name="Piel J."/>
            <person name="Ashoor H."/>
            <person name="Bougouffa S."/>
            <person name="Bajic V.B."/>
            <person name="Ryu T."/>
            <person name="Ravasi T."/>
            <person name="Bayer T."/>
            <person name="Micklem G."/>
            <person name="Kim H."/>
            <person name="Bhak J."/>
            <person name="Lajeunesse T.C."/>
            <person name="Voolstra C.R."/>
        </authorList>
    </citation>
    <scope>NUCLEOTIDE SEQUENCE [LARGE SCALE GENOMIC DNA]</scope>
    <source>
        <strain evidence="2 3">CCMP2467</strain>
    </source>
</reference>
<sequence>MAALPSGRSMYVAPCGQSKSLAELQHMRMENTRLRLRLAEAGLGLTLDSAAAVEGHTPAALAEMSKAAPQAPEPTRTGDQPLNADTDSMDANGEGPSPPELSTPVPDLRGAMADSQILEPVSFAKDLTPEVVEEVHNLRSPQRPPASTDPGDVVLALGALLRKYGLHGLPVSQHRQVEAAWTVAGRTLLLRQKGCDLEASGDGGQSWELLEALFVQNLAQLQALKRDTDIVARVSATPAQARSSRRAQSSQDYGRQAPRLAEPVTGPGGLSLERTEDGLPVWRADGLPAFNNAFPQSFDALSGASQYYSQFRVRVPTASFPARLIDWMSIAVRSIREKLRRSDNADQGQDRCIQTVRNRVLRFARIRNDCTIHAPRKAHRTEALRSVLQHHRGTGTGHGQSAAQNVPARMRRVVAMTSAHESLPELQLSCYLRVYAGSHQPFAGGELLLEPVALPTGEEEPEIDVPEVTRCTVETQTEAPEVAKDVKPPAVALGAGLKAETTAPKVYKMEGEAFFADEIQLAHGGDDHEEAPATPPVAEVQAATPSSLPLVSQLVRELMQMQTRSVDV</sequence>
<feature type="compositionally biased region" description="Polar residues" evidence="1">
    <location>
        <begin position="77"/>
        <end position="86"/>
    </location>
</feature>
<proteinExistence type="predicted"/>